<evidence type="ECO:0000256" key="3">
    <source>
        <dbReference type="ARBA" id="ARBA00022448"/>
    </source>
</evidence>
<feature type="transmembrane region" description="Helical" evidence="10">
    <location>
        <begin position="12"/>
        <end position="33"/>
    </location>
</feature>
<comment type="subcellular location">
    <subcellularLocation>
        <location evidence="1 9">Cell membrane</location>
        <topology evidence="1 9">Multi-pass membrane protein</topology>
    </subcellularLocation>
</comment>
<protein>
    <submittedName>
        <fullName evidence="11">SMR family transporter</fullName>
    </submittedName>
</protein>
<feature type="transmembrane region" description="Helical" evidence="10">
    <location>
        <begin position="64"/>
        <end position="83"/>
    </location>
</feature>
<keyword evidence="7 10" id="KW-0472">Membrane</keyword>
<evidence type="ECO:0000256" key="6">
    <source>
        <dbReference type="ARBA" id="ARBA00022989"/>
    </source>
</evidence>
<dbReference type="InterPro" id="IPR000390">
    <property type="entry name" value="Small_drug/metabolite_transptr"/>
</dbReference>
<keyword evidence="8" id="KW-0046">Antibiotic resistance</keyword>
<evidence type="ECO:0000256" key="2">
    <source>
        <dbReference type="ARBA" id="ARBA00007822"/>
    </source>
</evidence>
<feature type="transmembrane region" description="Helical" evidence="10">
    <location>
        <begin position="39"/>
        <end position="57"/>
    </location>
</feature>
<dbReference type="Pfam" id="PF00893">
    <property type="entry name" value="Multi_Drug_Res"/>
    <property type="match status" value="1"/>
</dbReference>
<evidence type="ECO:0000256" key="7">
    <source>
        <dbReference type="ARBA" id="ARBA00023136"/>
    </source>
</evidence>
<accession>A0ABS9DGA6</accession>
<gene>
    <name evidence="11" type="ORF">L1892_07670</name>
</gene>
<dbReference type="Gene3D" id="1.10.3730.20">
    <property type="match status" value="1"/>
</dbReference>
<reference evidence="11" key="1">
    <citation type="submission" date="2022-01" db="EMBL/GenBank/DDBJ databases">
        <title>Gordonia xiamenensis sp. nov., isolated from surface seawater in Xiamen.</title>
        <authorList>
            <person name="He Y.F."/>
        </authorList>
    </citation>
    <scope>NUCLEOTIDE SEQUENCE</scope>
    <source>
        <strain evidence="11">GW1C4-4</strain>
    </source>
</reference>
<proteinExistence type="inferred from homology"/>
<evidence type="ECO:0000313" key="12">
    <source>
        <dbReference type="Proteomes" id="UP001108089"/>
    </source>
</evidence>
<keyword evidence="6 10" id="KW-1133">Transmembrane helix</keyword>
<comment type="similarity">
    <text evidence="2">Belongs to the drug/metabolite transporter (DMT) superfamily. Small multidrug resistance (SMR) (TC 2.A.7.1) family. Mmr subfamily.</text>
</comment>
<keyword evidence="5 9" id="KW-0812">Transmembrane</keyword>
<dbReference type="SUPFAM" id="SSF103481">
    <property type="entry name" value="Multidrug resistance efflux transporter EmrE"/>
    <property type="match status" value="1"/>
</dbReference>
<dbReference type="InterPro" id="IPR045324">
    <property type="entry name" value="Small_multidrug_res"/>
</dbReference>
<dbReference type="PANTHER" id="PTHR30561:SF1">
    <property type="entry name" value="MULTIDRUG TRANSPORTER EMRE"/>
    <property type="match status" value="1"/>
</dbReference>
<name>A0ABS9DGA6_9ACTN</name>
<evidence type="ECO:0000256" key="1">
    <source>
        <dbReference type="ARBA" id="ARBA00004651"/>
    </source>
</evidence>
<dbReference type="InterPro" id="IPR037185">
    <property type="entry name" value="EmrE-like"/>
</dbReference>
<dbReference type="Proteomes" id="UP001108089">
    <property type="component" value="Unassembled WGS sequence"/>
</dbReference>
<evidence type="ECO:0000256" key="9">
    <source>
        <dbReference type="RuleBase" id="RU003942"/>
    </source>
</evidence>
<keyword evidence="4" id="KW-1003">Cell membrane</keyword>
<comment type="caution">
    <text evidence="11">The sequence shown here is derived from an EMBL/GenBank/DDBJ whole genome shotgun (WGS) entry which is preliminary data.</text>
</comment>
<dbReference type="EMBL" id="JAKGCU010000004">
    <property type="protein sequence ID" value="MCF3938255.1"/>
    <property type="molecule type" value="Genomic_DNA"/>
</dbReference>
<evidence type="ECO:0000256" key="10">
    <source>
        <dbReference type="SAM" id="Phobius"/>
    </source>
</evidence>
<evidence type="ECO:0000256" key="8">
    <source>
        <dbReference type="ARBA" id="ARBA00023251"/>
    </source>
</evidence>
<sequence length="89" mass="9409">MSLRAAVTGTRRWYAIVVIGYLVSFVFLSLTLAHGMPLGVAYGIWSATGVALIAVLSKFIFREPLTLMMGAGIALIIGGVLLVETGSTH</sequence>
<keyword evidence="3" id="KW-0813">Transport</keyword>
<evidence type="ECO:0000313" key="11">
    <source>
        <dbReference type="EMBL" id="MCF3938255.1"/>
    </source>
</evidence>
<evidence type="ECO:0000256" key="5">
    <source>
        <dbReference type="ARBA" id="ARBA00022692"/>
    </source>
</evidence>
<evidence type="ECO:0000256" key="4">
    <source>
        <dbReference type="ARBA" id="ARBA00022475"/>
    </source>
</evidence>
<dbReference type="PANTHER" id="PTHR30561">
    <property type="entry name" value="SMR FAMILY PROTON-DEPENDENT DRUG EFFLUX TRANSPORTER SUGE"/>
    <property type="match status" value="1"/>
</dbReference>
<keyword evidence="12" id="KW-1185">Reference proteome</keyword>
<organism evidence="11 12">
    <name type="scientific">Gordonia tangerina</name>
    <dbReference type="NCBI Taxonomy" id="2911060"/>
    <lineage>
        <taxon>Bacteria</taxon>
        <taxon>Bacillati</taxon>
        <taxon>Actinomycetota</taxon>
        <taxon>Actinomycetes</taxon>
        <taxon>Mycobacteriales</taxon>
        <taxon>Gordoniaceae</taxon>
        <taxon>Gordonia</taxon>
    </lineage>
</organism>